<evidence type="ECO:0000259" key="2">
    <source>
        <dbReference type="Pfam" id="PF13592"/>
    </source>
</evidence>
<dbReference type="SUPFAM" id="SSF46689">
    <property type="entry name" value="Homeodomain-like"/>
    <property type="match status" value="1"/>
</dbReference>
<dbReference type="InterPro" id="IPR036397">
    <property type="entry name" value="RNaseH_sf"/>
</dbReference>
<dbReference type="Pfam" id="PF13358">
    <property type="entry name" value="DDE_3"/>
    <property type="match status" value="1"/>
</dbReference>
<feature type="domain" description="Winged helix-turn helix" evidence="2">
    <location>
        <begin position="72"/>
        <end position="131"/>
    </location>
</feature>
<dbReference type="InterPro" id="IPR047655">
    <property type="entry name" value="Transpos_IS630-like"/>
</dbReference>
<evidence type="ECO:0000313" key="3">
    <source>
        <dbReference type="EMBL" id="MBP2055188.1"/>
    </source>
</evidence>
<accession>A0ABS4M6C5</accession>
<dbReference type="NCBIfam" id="NF033545">
    <property type="entry name" value="transpos_IS630"/>
    <property type="match status" value="1"/>
</dbReference>
<dbReference type="Pfam" id="PF13384">
    <property type="entry name" value="HTH_23"/>
    <property type="match status" value="1"/>
</dbReference>
<dbReference type="Pfam" id="PF13592">
    <property type="entry name" value="HTH_33"/>
    <property type="match status" value="1"/>
</dbReference>
<feature type="domain" description="Tc1-like transposase DDE" evidence="1">
    <location>
        <begin position="145"/>
        <end position="290"/>
    </location>
</feature>
<evidence type="ECO:0000259" key="1">
    <source>
        <dbReference type="Pfam" id="PF13358"/>
    </source>
</evidence>
<dbReference type="InterPro" id="IPR038717">
    <property type="entry name" value="Tc1-like_DDE_dom"/>
</dbReference>
<reference evidence="3 4" key="1">
    <citation type="submission" date="2021-03" db="EMBL/GenBank/DDBJ databases">
        <title>Genomic Encyclopedia of Type Strains, Phase IV (KMG-IV): sequencing the most valuable type-strain genomes for metagenomic binning, comparative biology and taxonomic classification.</title>
        <authorList>
            <person name="Goeker M."/>
        </authorList>
    </citation>
    <scope>NUCLEOTIDE SEQUENCE [LARGE SCALE GENOMIC DNA]</scope>
    <source>
        <strain evidence="3 4">DSM 40499</strain>
    </source>
</reference>
<dbReference type="RefSeq" id="WP_237281635.1">
    <property type="nucleotide sequence ID" value="NZ_CP016279.1"/>
</dbReference>
<organism evidence="3 4">
    <name type="scientific">Streptomyces griseochromogenes</name>
    <dbReference type="NCBI Taxonomy" id="68214"/>
    <lineage>
        <taxon>Bacteria</taxon>
        <taxon>Bacillati</taxon>
        <taxon>Actinomycetota</taxon>
        <taxon>Actinomycetes</taxon>
        <taxon>Kitasatosporales</taxon>
        <taxon>Streptomycetaceae</taxon>
        <taxon>Streptomyces</taxon>
    </lineage>
</organism>
<gene>
    <name evidence="3" type="ORF">J2Z21_008201</name>
</gene>
<dbReference type="Proteomes" id="UP001519309">
    <property type="component" value="Unassembled WGS sequence"/>
</dbReference>
<sequence>MFVENVTPSKIAERLRVTVRSVYRWRADFERGGTAVLASRGPLGQRCKLSTKSQAKLARMLDEGPAAFGWDEDQVWTGARVAKLIGRKFHVSYSADAAARLIRRLGFTPQMPARRAAQRDELAIAAWKETTWPAIRTQAALGAFVCFEDEAGQHLTPPRGRTWGRRGQTPIVKVAGRSSGRVSIAGLIAIRPGVRTRLLYRLRIHRRRKNERRSLSERDYIGLIDAAHQQLRAPIILVWDRLNTHVSATMKQMIAGRAWLTVVLLPAYAPDLNPVEGVWSHVKRSLANLAAVTVDALETLIRNRLKRLQYRPAVLDGFVAETSLTFNPPPP</sequence>
<dbReference type="InterPro" id="IPR025959">
    <property type="entry name" value="Winged_HTH_dom"/>
</dbReference>
<name>A0ABS4M6C5_9ACTN</name>
<dbReference type="InterPro" id="IPR009057">
    <property type="entry name" value="Homeodomain-like_sf"/>
</dbReference>
<proteinExistence type="predicted"/>
<protein>
    <submittedName>
        <fullName evidence="3">Transposase</fullName>
    </submittedName>
</protein>
<comment type="caution">
    <text evidence="3">The sequence shown here is derived from an EMBL/GenBank/DDBJ whole genome shotgun (WGS) entry which is preliminary data.</text>
</comment>
<dbReference type="Gene3D" id="3.30.420.10">
    <property type="entry name" value="Ribonuclease H-like superfamily/Ribonuclease H"/>
    <property type="match status" value="1"/>
</dbReference>
<evidence type="ECO:0000313" key="4">
    <source>
        <dbReference type="Proteomes" id="UP001519309"/>
    </source>
</evidence>
<dbReference type="EMBL" id="JAGGLP010000027">
    <property type="protein sequence ID" value="MBP2055188.1"/>
    <property type="molecule type" value="Genomic_DNA"/>
</dbReference>
<keyword evidence="4" id="KW-1185">Reference proteome</keyword>